<evidence type="ECO:0000313" key="2">
    <source>
        <dbReference type="Proteomes" id="UP000094197"/>
    </source>
</evidence>
<accession>A0A1D7UXB5</accession>
<sequence>MGYYSQNIITIFEYETDEDLISELKKNFSFAKVKKFHSDFHGVVAQVEREELMRICDPEKMQELEEEIALLDERAIEFSKLYPEKTFVYIDVDCFGGTCSYDGFTVKNGNTIFIQKPIQDGHRTLLKSIFPKYENVYFEPFTRDFFARKGRIEGVIQDFSLGGLFVGFDSEYKDKALYKISASSDFLLFERLEHYYFLFESDEQSDDIKISGIIYKDEKEVLQEIEEFIQETFFILTYTIFVSIDGVLEPKRFENKVESPKQKRKFFWQRLID</sequence>
<proteinExistence type="predicted"/>
<dbReference type="AlphaFoldDB" id="A0A1D7UXB5"/>
<protein>
    <submittedName>
        <fullName evidence="1">Uncharacterized protein</fullName>
    </submittedName>
</protein>
<dbReference type="KEGG" id="laj:A0128_10500"/>
<dbReference type="Proteomes" id="UP000094197">
    <property type="component" value="Chromosome 1"/>
</dbReference>
<keyword evidence="2" id="KW-1185">Reference proteome</keyword>
<reference evidence="1 2" key="1">
    <citation type="submission" date="2016-04" db="EMBL/GenBank/DDBJ databases">
        <title>Complete genome seqeunce of Leptospira alstonii serovar Room22.</title>
        <authorList>
            <person name="Nally J.E."/>
            <person name="Bayles D.O."/>
            <person name="Hurley D."/>
            <person name="Fanning S."/>
            <person name="McMahon B.J."/>
            <person name="Arent Z."/>
        </authorList>
    </citation>
    <scope>NUCLEOTIDE SEQUENCE [LARGE SCALE GENOMIC DNA]</scope>
    <source>
        <strain evidence="1 2">GWTS #1</strain>
    </source>
</reference>
<name>A0A1D7UXB5_9LEPT</name>
<dbReference type="EMBL" id="CP015217">
    <property type="protein sequence ID" value="AOP34237.1"/>
    <property type="molecule type" value="Genomic_DNA"/>
</dbReference>
<gene>
    <name evidence="1" type="ORF">A0128_10500</name>
</gene>
<organism evidence="1 2">
    <name type="scientific">Leptospira tipperaryensis</name>
    <dbReference type="NCBI Taxonomy" id="2564040"/>
    <lineage>
        <taxon>Bacteria</taxon>
        <taxon>Pseudomonadati</taxon>
        <taxon>Spirochaetota</taxon>
        <taxon>Spirochaetia</taxon>
        <taxon>Leptospirales</taxon>
        <taxon>Leptospiraceae</taxon>
        <taxon>Leptospira</taxon>
    </lineage>
</organism>
<evidence type="ECO:0000313" key="1">
    <source>
        <dbReference type="EMBL" id="AOP34237.1"/>
    </source>
</evidence>